<comment type="subcellular location">
    <subcellularLocation>
        <location evidence="1">Nucleus</location>
    </subcellularLocation>
</comment>
<dbReference type="SMART" id="SM01032">
    <property type="entry name" value="BHD_3"/>
    <property type="match status" value="1"/>
</dbReference>
<dbReference type="SMART" id="SM01030">
    <property type="entry name" value="BHD_1"/>
    <property type="match status" value="1"/>
</dbReference>
<keyword evidence="3" id="KW-0227">DNA damage</keyword>
<feature type="compositionally biased region" description="Basic and acidic residues" evidence="6">
    <location>
        <begin position="275"/>
        <end position="297"/>
    </location>
</feature>
<organism evidence="10 11">
    <name type="scientific">Sporormia fimetaria CBS 119925</name>
    <dbReference type="NCBI Taxonomy" id="1340428"/>
    <lineage>
        <taxon>Eukaryota</taxon>
        <taxon>Fungi</taxon>
        <taxon>Dikarya</taxon>
        <taxon>Ascomycota</taxon>
        <taxon>Pezizomycotina</taxon>
        <taxon>Dothideomycetes</taxon>
        <taxon>Pleosporomycetidae</taxon>
        <taxon>Pleosporales</taxon>
        <taxon>Sporormiaceae</taxon>
        <taxon>Sporormia</taxon>
    </lineage>
</organism>
<feature type="compositionally biased region" description="Basic and acidic residues" evidence="6">
    <location>
        <begin position="913"/>
        <end position="934"/>
    </location>
</feature>
<evidence type="ECO:0000256" key="6">
    <source>
        <dbReference type="SAM" id="MobiDB-lite"/>
    </source>
</evidence>
<accession>A0A6A6VDS8</accession>
<name>A0A6A6VDS8_9PLEO</name>
<feature type="region of interest" description="Disordered" evidence="6">
    <location>
        <begin position="1"/>
        <end position="168"/>
    </location>
</feature>
<dbReference type="SMART" id="SM01031">
    <property type="entry name" value="BHD_2"/>
    <property type="match status" value="1"/>
</dbReference>
<dbReference type="InterPro" id="IPR018325">
    <property type="entry name" value="Rad4/PNGase_transGLS-fold"/>
</dbReference>
<dbReference type="InterPro" id="IPR018326">
    <property type="entry name" value="Rad4_beta-hairpin_dom1"/>
</dbReference>
<evidence type="ECO:0000256" key="4">
    <source>
        <dbReference type="ARBA" id="ARBA00023204"/>
    </source>
</evidence>
<dbReference type="Pfam" id="PF10404">
    <property type="entry name" value="BHD_2"/>
    <property type="match status" value="1"/>
</dbReference>
<dbReference type="FunFam" id="3.30.70.2460:FF:000001">
    <property type="entry name" value="DNA repair protein Rad4 family"/>
    <property type="match status" value="1"/>
</dbReference>
<feature type="domain" description="Rad4 beta-hairpin" evidence="9">
    <location>
        <begin position="791"/>
        <end position="865"/>
    </location>
</feature>
<dbReference type="GO" id="GO:0000111">
    <property type="term" value="C:nucleotide-excision repair factor 2 complex"/>
    <property type="evidence" value="ECO:0007669"/>
    <property type="project" value="TreeGrafter"/>
</dbReference>
<feature type="compositionally biased region" description="Acidic residues" evidence="6">
    <location>
        <begin position="96"/>
        <end position="120"/>
    </location>
</feature>
<evidence type="ECO:0000256" key="1">
    <source>
        <dbReference type="ARBA" id="ARBA00004123"/>
    </source>
</evidence>
<feature type="region of interest" description="Disordered" evidence="6">
    <location>
        <begin position="909"/>
        <end position="1015"/>
    </location>
</feature>
<feature type="non-terminal residue" evidence="10">
    <location>
        <position position="1015"/>
    </location>
</feature>
<dbReference type="PANTHER" id="PTHR12135:SF2">
    <property type="entry name" value="DNA REPAIR PROTEIN RAD34"/>
    <property type="match status" value="1"/>
</dbReference>
<evidence type="ECO:0000259" key="9">
    <source>
        <dbReference type="SMART" id="SM01032"/>
    </source>
</evidence>
<evidence type="ECO:0000256" key="5">
    <source>
        <dbReference type="ARBA" id="ARBA00023242"/>
    </source>
</evidence>
<dbReference type="GO" id="GO:0005737">
    <property type="term" value="C:cytoplasm"/>
    <property type="evidence" value="ECO:0007669"/>
    <property type="project" value="TreeGrafter"/>
</dbReference>
<evidence type="ECO:0000259" key="8">
    <source>
        <dbReference type="SMART" id="SM01031"/>
    </source>
</evidence>
<evidence type="ECO:0000256" key="2">
    <source>
        <dbReference type="ARBA" id="ARBA00009525"/>
    </source>
</evidence>
<dbReference type="GO" id="GO:0006298">
    <property type="term" value="P:mismatch repair"/>
    <property type="evidence" value="ECO:0007669"/>
    <property type="project" value="TreeGrafter"/>
</dbReference>
<dbReference type="GO" id="GO:0071942">
    <property type="term" value="C:XPC complex"/>
    <property type="evidence" value="ECO:0007669"/>
    <property type="project" value="TreeGrafter"/>
</dbReference>
<dbReference type="Gene3D" id="3.30.70.2460">
    <property type="entry name" value="Rad4, beta-hairpin domain BHD3"/>
    <property type="match status" value="1"/>
</dbReference>
<dbReference type="InterPro" id="IPR036985">
    <property type="entry name" value="Transglutaminase-like_sf"/>
</dbReference>
<feature type="compositionally biased region" description="Basic and acidic residues" evidence="6">
    <location>
        <begin position="29"/>
        <end position="40"/>
    </location>
</feature>
<dbReference type="InterPro" id="IPR038765">
    <property type="entry name" value="Papain-like_cys_pep_sf"/>
</dbReference>
<evidence type="ECO:0000313" key="11">
    <source>
        <dbReference type="Proteomes" id="UP000799440"/>
    </source>
</evidence>
<dbReference type="GO" id="GO:0006289">
    <property type="term" value="P:nucleotide-excision repair"/>
    <property type="evidence" value="ECO:0007669"/>
    <property type="project" value="InterPro"/>
</dbReference>
<keyword evidence="5" id="KW-0539">Nucleus</keyword>
<gene>
    <name evidence="10" type="ORF">M011DRAFT_420976</name>
</gene>
<dbReference type="GO" id="GO:0003684">
    <property type="term" value="F:damaged DNA binding"/>
    <property type="evidence" value="ECO:0007669"/>
    <property type="project" value="InterPro"/>
</dbReference>
<feature type="region of interest" description="Disordered" evidence="6">
    <location>
        <begin position="439"/>
        <end position="472"/>
    </location>
</feature>
<feature type="domain" description="Rad4 beta-hairpin" evidence="7">
    <location>
        <begin position="666"/>
        <end position="718"/>
    </location>
</feature>
<dbReference type="Gene3D" id="3.90.260.10">
    <property type="entry name" value="Transglutaminase-like"/>
    <property type="match status" value="1"/>
</dbReference>
<dbReference type="Pfam" id="PF03835">
    <property type="entry name" value="Rad4"/>
    <property type="match status" value="1"/>
</dbReference>
<evidence type="ECO:0000256" key="3">
    <source>
        <dbReference type="ARBA" id="ARBA00022763"/>
    </source>
</evidence>
<dbReference type="AlphaFoldDB" id="A0A6A6VDS8"/>
<feature type="domain" description="Rad4 beta-hairpin" evidence="8">
    <location>
        <begin position="720"/>
        <end position="783"/>
    </location>
</feature>
<dbReference type="PANTHER" id="PTHR12135">
    <property type="entry name" value="DNA REPAIR PROTEIN XP-C / RAD4"/>
    <property type="match status" value="1"/>
</dbReference>
<evidence type="ECO:0000259" key="7">
    <source>
        <dbReference type="SMART" id="SM01030"/>
    </source>
</evidence>
<comment type="similarity">
    <text evidence="2">Belongs to the XPC family.</text>
</comment>
<feature type="compositionally biased region" description="Low complexity" evidence="6">
    <location>
        <begin position="123"/>
        <end position="139"/>
    </location>
</feature>
<dbReference type="InterPro" id="IPR018327">
    <property type="entry name" value="BHD_2"/>
</dbReference>
<feature type="compositionally biased region" description="Polar residues" evidence="6">
    <location>
        <begin position="999"/>
        <end position="1015"/>
    </location>
</feature>
<keyword evidence="4" id="KW-0234">DNA repair</keyword>
<dbReference type="InterPro" id="IPR018328">
    <property type="entry name" value="Rad4_beta-hairpin_dom3"/>
</dbReference>
<dbReference type="EMBL" id="MU006568">
    <property type="protein sequence ID" value="KAF2748715.1"/>
    <property type="molecule type" value="Genomic_DNA"/>
</dbReference>
<dbReference type="Pfam" id="PF10405">
    <property type="entry name" value="BHD_3"/>
    <property type="match status" value="1"/>
</dbReference>
<protein>
    <submittedName>
        <fullName evidence="10">Rad4-domain-containing protein</fullName>
    </submittedName>
</protein>
<dbReference type="OrthoDB" id="300780at2759"/>
<dbReference type="InterPro" id="IPR004583">
    <property type="entry name" value="DNA_repair_Rad4"/>
</dbReference>
<feature type="region of interest" description="Disordered" evidence="6">
    <location>
        <begin position="252"/>
        <end position="313"/>
    </location>
</feature>
<feature type="compositionally biased region" description="Acidic residues" evidence="6">
    <location>
        <begin position="63"/>
        <end position="81"/>
    </location>
</feature>
<dbReference type="SUPFAM" id="SSF54001">
    <property type="entry name" value="Cysteine proteinases"/>
    <property type="match status" value="1"/>
</dbReference>
<dbReference type="Proteomes" id="UP000799440">
    <property type="component" value="Unassembled WGS sequence"/>
</dbReference>
<evidence type="ECO:0000313" key="10">
    <source>
        <dbReference type="EMBL" id="KAF2748715.1"/>
    </source>
</evidence>
<sequence length="1015" mass="114288">MPPTLHRKRVADTPPPAPEQARKRRHKESTRTRPRKDAGEVWKTLDAAPRLLRSQSKIKALLEQEDESSVGEEEDEDEEMEFEHVASRPAENGELDRDEEEGSDDGDEDDSDDAAEEDDERYLSLLPTTPSASEPTPSAVSLTIEPHHVRNNTFAREKGKKGASKRQKEIRIQTHCLHVQFLMAHNMFRNAWVQDKEVQRVLVRAMGDGCWKEVERWWRDSGLGDGEKRVVEGGREKKEKLWGKTAQRGVEEFKDDNKKAKAGSAMNKKTRKRGQKEAEAVSSKDEAGHSDIHRNQRDWGAASDRAEPNTPNLSAGDPLIRLLRYLTAYWKAKFRITAPCLRKRGYLSPSILKAEIGAWKEDPSDMDIFGERIRNLEEFREVARKCEGSRDVGQQLFTALLRGLGIEARMVASLQPAGIGWSQVEEGNPKDLEKLKARRTRSVVVPPPVSKTASPVKPTRGAQGRITTNFDDEESSDLSSVISISSSSASRPIISRKNDKARKYAEQLPYPTYWTEAISPLTNNPICVSPFPTTIIAPTSSTTPNLSSFYPRGSAADKAKQVFAYTLAFSPDNTAKDVTTRYLPSHTWPGRTKGFRLPPSKIPIYNRRGKIQRYITHDWFSTILRPYLRAPKDAKPWDEWENTHDLVPASAAKVPTLDDSEPETPVKESLQAYKASTKYILPIHLLRDQALHPSAHPIRHFHTTKGVSHPVYPRSALVSCKSVEQWRREGREIKAGEQPLKHVAPRAVTAARKLEILDREREDGTPVLQGLYAEFQTQWIVPEAVGEDGKIPVNGYGNVDVFVKSMVPRGAVHVAIKGVKGVCRKLGVEFAEACVGFEFGKRRAVPVMLGVVVKEGDEGVVRDAWREECKVRREKEEKKRTEIVLGTWRRWCKGLVVRERMGREFGDDEVEEVREMPGVEERSGRMEGGFLRDGEGEEEMEGGFVREGEQEPGGFLRDDEDQEQLAGGFLLEEDDDEKRTPSKLTIEYGDYDIPRKTATPLSSRQTPISLSAAAQ</sequence>
<proteinExistence type="inferred from homology"/>
<dbReference type="GO" id="GO:0003697">
    <property type="term" value="F:single-stranded DNA binding"/>
    <property type="evidence" value="ECO:0007669"/>
    <property type="project" value="TreeGrafter"/>
</dbReference>
<dbReference type="InterPro" id="IPR042488">
    <property type="entry name" value="Rad4_BHD3_sf"/>
</dbReference>
<keyword evidence="11" id="KW-1185">Reference proteome</keyword>
<reference evidence="10" key="1">
    <citation type="journal article" date="2020" name="Stud. Mycol.">
        <title>101 Dothideomycetes genomes: a test case for predicting lifestyles and emergence of pathogens.</title>
        <authorList>
            <person name="Haridas S."/>
            <person name="Albert R."/>
            <person name="Binder M."/>
            <person name="Bloem J."/>
            <person name="Labutti K."/>
            <person name="Salamov A."/>
            <person name="Andreopoulos B."/>
            <person name="Baker S."/>
            <person name="Barry K."/>
            <person name="Bills G."/>
            <person name="Bluhm B."/>
            <person name="Cannon C."/>
            <person name="Castanera R."/>
            <person name="Culley D."/>
            <person name="Daum C."/>
            <person name="Ezra D."/>
            <person name="Gonzalez J."/>
            <person name="Henrissat B."/>
            <person name="Kuo A."/>
            <person name="Liang C."/>
            <person name="Lipzen A."/>
            <person name="Lutzoni F."/>
            <person name="Magnuson J."/>
            <person name="Mondo S."/>
            <person name="Nolan M."/>
            <person name="Ohm R."/>
            <person name="Pangilinan J."/>
            <person name="Park H.-J."/>
            <person name="Ramirez L."/>
            <person name="Alfaro M."/>
            <person name="Sun H."/>
            <person name="Tritt A."/>
            <person name="Yoshinaga Y."/>
            <person name="Zwiers L.-H."/>
            <person name="Turgeon B."/>
            <person name="Goodwin S."/>
            <person name="Spatafora J."/>
            <person name="Crous P."/>
            <person name="Grigoriev I."/>
        </authorList>
    </citation>
    <scope>NUCLEOTIDE SEQUENCE</scope>
    <source>
        <strain evidence="10">CBS 119925</strain>
    </source>
</reference>
<dbReference type="Pfam" id="PF10403">
    <property type="entry name" value="BHD_1"/>
    <property type="match status" value="1"/>
</dbReference>